<dbReference type="EMBL" id="CP150096">
    <property type="protein sequence ID" value="WZN48899.1"/>
    <property type="molecule type" value="Genomic_DNA"/>
</dbReference>
<dbReference type="Pfam" id="PF14362">
    <property type="entry name" value="DUF4407"/>
    <property type="match status" value="1"/>
</dbReference>
<proteinExistence type="predicted"/>
<evidence type="ECO:0000256" key="2">
    <source>
        <dbReference type="SAM" id="Phobius"/>
    </source>
</evidence>
<dbReference type="RefSeq" id="WP_341843477.1">
    <property type="nucleotide sequence ID" value="NZ_CP149792.1"/>
</dbReference>
<organism evidence="3 4">
    <name type="scientific">Chitinophaga caseinilytica</name>
    <dbReference type="NCBI Taxonomy" id="2267521"/>
    <lineage>
        <taxon>Bacteria</taxon>
        <taxon>Pseudomonadati</taxon>
        <taxon>Bacteroidota</taxon>
        <taxon>Chitinophagia</taxon>
        <taxon>Chitinophagales</taxon>
        <taxon>Chitinophagaceae</taxon>
        <taxon>Chitinophaga</taxon>
    </lineage>
</organism>
<keyword evidence="2" id="KW-0812">Transmembrane</keyword>
<feature type="transmembrane region" description="Helical" evidence="2">
    <location>
        <begin position="79"/>
        <end position="99"/>
    </location>
</feature>
<evidence type="ECO:0000313" key="4">
    <source>
        <dbReference type="Proteomes" id="UP001449657"/>
    </source>
</evidence>
<sequence>MTDTTQQQDHRPVKSKEPDGWSRFLWWLAAADPEVLADCRADRERYRIIGLAVLVTALFATLAWGYFFSTVVKDDLLNYGLALFFGFAVLCIDRSLIAAMQRNGKVQVLPVAFRLILAITIGLFISQPVVLMLFQKDVQAQMVVDRQKKMEDFRKQQTTYNSERTTRLRTQLVGLDKTLADREKQVKDYKDAYIRETDGTGGSGKIGEYAIAKVKRNEYLKAEDELRQLRSETATLREGPLAELALIQAEDSTRESAYRATLTDGFLAQVEALNTLTEEKPPLKQRYRLIVFIITLIEIMPLLTKLMMPKGEYDARLAAITASSINESELSAAQQKQLQQHFTEGAGAADKEVMDHIFGLTASARRRESEKLVEEWERADGRSFRKLWASARRLLLLHKA</sequence>
<name>A0ABZ2ZAR4_9BACT</name>
<keyword evidence="2" id="KW-1133">Transmembrane helix</keyword>
<dbReference type="InterPro" id="IPR025519">
    <property type="entry name" value="DUF4407"/>
</dbReference>
<evidence type="ECO:0000256" key="1">
    <source>
        <dbReference type="SAM" id="Coils"/>
    </source>
</evidence>
<feature type="transmembrane region" description="Helical" evidence="2">
    <location>
        <begin position="111"/>
        <end position="134"/>
    </location>
</feature>
<keyword evidence="1" id="KW-0175">Coiled coil</keyword>
<feature type="transmembrane region" description="Helical" evidence="2">
    <location>
        <begin position="48"/>
        <end position="67"/>
    </location>
</feature>
<keyword evidence="4" id="KW-1185">Reference proteome</keyword>
<dbReference type="Proteomes" id="UP001449657">
    <property type="component" value="Chromosome"/>
</dbReference>
<gene>
    <name evidence="3" type="ORF">WJU22_12030</name>
</gene>
<protein>
    <submittedName>
        <fullName evidence="3">DUF4407 domain-containing protein</fullName>
    </submittedName>
</protein>
<evidence type="ECO:0000313" key="3">
    <source>
        <dbReference type="EMBL" id="WZN48899.1"/>
    </source>
</evidence>
<accession>A0ABZ2ZAR4</accession>
<feature type="coiled-coil region" evidence="1">
    <location>
        <begin position="212"/>
        <end position="239"/>
    </location>
</feature>
<keyword evidence="2" id="KW-0472">Membrane</keyword>
<reference evidence="3 4" key="1">
    <citation type="submission" date="2024-03" db="EMBL/GenBank/DDBJ databases">
        <title>Chitinophaga caseinilytica sp. nov., a casein hydrolysing bacterium isolated from forest soil.</title>
        <authorList>
            <person name="Lee D.S."/>
            <person name="Han D.M."/>
            <person name="Baek J.H."/>
            <person name="Choi D.G."/>
            <person name="Jeon J.H."/>
            <person name="Jeon C.O."/>
        </authorList>
    </citation>
    <scope>NUCLEOTIDE SEQUENCE [LARGE SCALE GENOMIC DNA]</scope>
    <source>
        <strain evidence="3 4">KACC 19118</strain>
    </source>
</reference>